<name>A0A653B5H1_ECTOL</name>
<dbReference type="OrthoDB" id="7028668at2"/>
<dbReference type="EMBL" id="LR130779">
    <property type="protein sequence ID" value="VDN63886.1"/>
    <property type="molecule type" value="Genomic_DNA"/>
</dbReference>
<dbReference type="AlphaFoldDB" id="A0A653B5H1"/>
<dbReference type="InterPro" id="IPR011006">
    <property type="entry name" value="CheY-like_superfamily"/>
</dbReference>
<gene>
    <name evidence="1" type="ORF">POT9AD_2911</name>
</gene>
<organism evidence="1">
    <name type="scientific">Ectopseudomonas oleovorans</name>
    <name type="common">Pseudomonas oleovorans</name>
    <dbReference type="NCBI Taxonomy" id="301"/>
    <lineage>
        <taxon>Bacteria</taxon>
        <taxon>Pseudomonadati</taxon>
        <taxon>Pseudomonadota</taxon>
        <taxon>Gammaproteobacteria</taxon>
        <taxon>Pseudomonadales</taxon>
        <taxon>Pseudomonadaceae</taxon>
        <taxon>Ectopseudomonas</taxon>
    </lineage>
</organism>
<reference evidence="1" key="1">
    <citation type="submission" date="2018-11" db="EMBL/GenBank/DDBJ databases">
        <authorList>
            <consortium name="Genoscope - CEA"/>
            <person name="William W."/>
        </authorList>
    </citation>
    <scope>NUCLEOTIDE SEQUENCE [LARGE SCALE GENOMIC DNA]</scope>
    <source>
        <strain evidence="1">T9AD</strain>
    </source>
</reference>
<evidence type="ECO:0000313" key="1">
    <source>
        <dbReference type="EMBL" id="VDN63886.1"/>
    </source>
</evidence>
<sequence>MLEKKLRILLISEKPATARGLEHALNRLGYFRVTAIDSLVDALPLADSIKRRFDLILIAPHIRRNGKARQLEQALSSNRLPGNPAVEDPPIVSFVSIITGIRELQCLISRCQPAYED</sequence>
<accession>A0A653B5H1</accession>
<proteinExistence type="predicted"/>
<protein>
    <submittedName>
        <fullName evidence="1">Uncharacterized protein</fullName>
    </submittedName>
</protein>
<dbReference type="SUPFAM" id="SSF52172">
    <property type="entry name" value="CheY-like"/>
    <property type="match status" value="1"/>
</dbReference>